<dbReference type="CDD" id="cd13671">
    <property type="entry name" value="PBP2_TRAP_SBP_like_3"/>
    <property type="match status" value="1"/>
</dbReference>
<organism evidence="3 4">
    <name type="scientific">Rubrivirga marina</name>
    <dbReference type="NCBI Taxonomy" id="1196024"/>
    <lineage>
        <taxon>Bacteria</taxon>
        <taxon>Pseudomonadati</taxon>
        <taxon>Rhodothermota</taxon>
        <taxon>Rhodothermia</taxon>
        <taxon>Rhodothermales</taxon>
        <taxon>Rubricoccaceae</taxon>
        <taxon>Rubrivirga</taxon>
    </lineage>
</organism>
<dbReference type="Pfam" id="PF03480">
    <property type="entry name" value="DctP"/>
    <property type="match status" value="1"/>
</dbReference>
<dbReference type="OrthoDB" id="9776801at2"/>
<keyword evidence="1 2" id="KW-0732">Signal</keyword>
<dbReference type="RefSeq" id="WP_095509531.1">
    <property type="nucleotide sequence ID" value="NZ_MQWD01000001.1"/>
</dbReference>
<keyword evidence="4" id="KW-1185">Reference proteome</keyword>
<accession>A0A271IXS5</accession>
<dbReference type="NCBIfam" id="NF037995">
    <property type="entry name" value="TRAP_S1"/>
    <property type="match status" value="1"/>
</dbReference>
<evidence type="ECO:0000256" key="2">
    <source>
        <dbReference type="SAM" id="SignalP"/>
    </source>
</evidence>
<reference evidence="3 4" key="1">
    <citation type="submission" date="2016-11" db="EMBL/GenBank/DDBJ databases">
        <title>Study of marine rhodopsin-containing bacteria.</title>
        <authorList>
            <person name="Yoshizawa S."/>
            <person name="Kumagai Y."/>
            <person name="Kogure K."/>
        </authorList>
    </citation>
    <scope>NUCLEOTIDE SEQUENCE [LARGE SCALE GENOMIC DNA]</scope>
    <source>
        <strain evidence="3 4">SAORIC-28</strain>
    </source>
</reference>
<dbReference type="Gene3D" id="3.40.190.170">
    <property type="entry name" value="Bacterial extracellular solute-binding protein, family 7"/>
    <property type="match status" value="1"/>
</dbReference>
<comment type="caution">
    <text evidence="3">The sequence shown here is derived from an EMBL/GenBank/DDBJ whole genome shotgun (WGS) entry which is preliminary data.</text>
</comment>
<proteinExistence type="predicted"/>
<dbReference type="AlphaFoldDB" id="A0A271IXS5"/>
<feature type="chain" id="PRO_5012040765" description="C4-dicarboxylate ABC transporter substrate-binding protein" evidence="2">
    <location>
        <begin position="21"/>
        <end position="339"/>
    </location>
</feature>
<dbReference type="PROSITE" id="PS51257">
    <property type="entry name" value="PROKAR_LIPOPROTEIN"/>
    <property type="match status" value="1"/>
</dbReference>
<dbReference type="GO" id="GO:0030288">
    <property type="term" value="C:outer membrane-bounded periplasmic space"/>
    <property type="evidence" value="ECO:0007669"/>
    <property type="project" value="InterPro"/>
</dbReference>
<dbReference type="PANTHER" id="PTHR33376">
    <property type="match status" value="1"/>
</dbReference>
<evidence type="ECO:0000313" key="4">
    <source>
        <dbReference type="Proteomes" id="UP000216339"/>
    </source>
</evidence>
<name>A0A271IXS5_9BACT</name>
<dbReference type="NCBIfam" id="TIGR00787">
    <property type="entry name" value="dctP"/>
    <property type="match status" value="1"/>
</dbReference>
<dbReference type="GO" id="GO:0055085">
    <property type="term" value="P:transmembrane transport"/>
    <property type="evidence" value="ECO:0007669"/>
    <property type="project" value="InterPro"/>
</dbReference>
<dbReference type="GO" id="GO:0030246">
    <property type="term" value="F:carbohydrate binding"/>
    <property type="evidence" value="ECO:0007669"/>
    <property type="project" value="TreeGrafter"/>
</dbReference>
<evidence type="ECO:0008006" key="5">
    <source>
        <dbReference type="Google" id="ProtNLM"/>
    </source>
</evidence>
<dbReference type="InterPro" id="IPR018389">
    <property type="entry name" value="DctP_fam"/>
</dbReference>
<dbReference type="PANTHER" id="PTHR33376:SF2">
    <property type="entry name" value="DICARBOXYLATE-BINDING PERIPLASMIC PROTEIN"/>
    <property type="match status" value="1"/>
</dbReference>
<sequence>MRRRLSFAVLALLLAPLLLAGCGDEGDVTVLRVANSLDAESPVQKGLLRFDERLRELSGGTMRMEIYPSGQLGTERATIELLQLGTLDMTKVSSGVMESFVPEMGVFSIPYLFRDRDHLWQTLGGEIGEEILTTAEPYRMLGVAYYDAGFRSFYVNGREVREPDDLAGLKIRVIPSPLFIQTINLLGGNATPLAFSEVYGALQQGIVDGAENSPMSLYGMGHYQQVTHYVLDEHSAPPDILLISTHRWNKMSAQQRAWFRQAAAESVALQRELWLEEEGAALDSVRAAGVEVVEVDKGPFREAVAPIYAELAGTPVGALADRIRALPEAGAPADTTDAP</sequence>
<feature type="signal peptide" evidence="2">
    <location>
        <begin position="1"/>
        <end position="20"/>
    </location>
</feature>
<gene>
    <name evidence="3" type="ORF">BSZ37_05255</name>
</gene>
<dbReference type="PIRSF" id="PIRSF006470">
    <property type="entry name" value="DctB"/>
    <property type="match status" value="1"/>
</dbReference>
<dbReference type="InterPro" id="IPR038404">
    <property type="entry name" value="TRAP_DctP_sf"/>
</dbReference>
<dbReference type="InterPro" id="IPR004682">
    <property type="entry name" value="TRAP_DctP"/>
</dbReference>
<dbReference type="Proteomes" id="UP000216339">
    <property type="component" value="Unassembled WGS sequence"/>
</dbReference>
<dbReference type="EMBL" id="MQWD01000001">
    <property type="protein sequence ID" value="PAP75887.1"/>
    <property type="molecule type" value="Genomic_DNA"/>
</dbReference>
<evidence type="ECO:0000256" key="1">
    <source>
        <dbReference type="ARBA" id="ARBA00022729"/>
    </source>
</evidence>
<protein>
    <recommendedName>
        <fullName evidence="5">C4-dicarboxylate ABC transporter substrate-binding protein</fullName>
    </recommendedName>
</protein>
<evidence type="ECO:0000313" key="3">
    <source>
        <dbReference type="EMBL" id="PAP75887.1"/>
    </source>
</evidence>